<keyword evidence="2" id="KW-1185">Reference proteome</keyword>
<sequence>MRKTLMLLSTLFIFFTIGCSDSELNEKEESKILADVSVATTKLYSLTYNSFQDITTEDLENILPNYYAEPLISQLRSEWYEKIVQKDFNEKDVEGTFMEILSFAENEKPQFSVVNNKKVKLHWGEFVRGVESEQVSKLEIIVKKNEGGNWKISSLSFD</sequence>
<accession>A0ABQ4K3U0</accession>
<evidence type="ECO:0000313" key="1">
    <source>
        <dbReference type="EMBL" id="GIN19803.1"/>
    </source>
</evidence>
<dbReference type="RefSeq" id="WP_212962250.1">
    <property type="nucleotide sequence ID" value="NZ_BOQT01000002.1"/>
</dbReference>
<evidence type="ECO:0000313" key="2">
    <source>
        <dbReference type="Proteomes" id="UP000680279"/>
    </source>
</evidence>
<dbReference type="Proteomes" id="UP000680279">
    <property type="component" value="Unassembled WGS sequence"/>
</dbReference>
<gene>
    <name evidence="1" type="ORF">J1TS3_09370</name>
</gene>
<evidence type="ECO:0008006" key="3">
    <source>
        <dbReference type="Google" id="ProtNLM"/>
    </source>
</evidence>
<proteinExistence type="predicted"/>
<protein>
    <recommendedName>
        <fullName evidence="3">DUF3828 domain-containing protein</fullName>
    </recommendedName>
</protein>
<name>A0ABQ4K3U0_9BACI</name>
<dbReference type="EMBL" id="BOQT01000002">
    <property type="protein sequence ID" value="GIN19803.1"/>
    <property type="molecule type" value="Genomic_DNA"/>
</dbReference>
<comment type="caution">
    <text evidence="1">The sequence shown here is derived from an EMBL/GenBank/DDBJ whole genome shotgun (WGS) entry which is preliminary data.</text>
</comment>
<reference evidence="1 2" key="1">
    <citation type="submission" date="2021-03" db="EMBL/GenBank/DDBJ databases">
        <title>Antimicrobial resistance genes in bacteria isolated from Japanese honey, and their potential for conferring macrolide and lincosamide resistance in the American foulbrood pathogen Paenibacillus larvae.</title>
        <authorList>
            <person name="Okamoto M."/>
            <person name="Kumagai M."/>
            <person name="Kanamori H."/>
            <person name="Takamatsu D."/>
        </authorList>
    </citation>
    <scope>NUCLEOTIDE SEQUENCE [LARGE SCALE GENOMIC DNA]</scope>
    <source>
        <strain evidence="1 2">J1TS3</strain>
    </source>
</reference>
<organism evidence="1 2">
    <name type="scientific">Siminovitchia fordii</name>
    <dbReference type="NCBI Taxonomy" id="254759"/>
    <lineage>
        <taxon>Bacteria</taxon>
        <taxon>Bacillati</taxon>
        <taxon>Bacillota</taxon>
        <taxon>Bacilli</taxon>
        <taxon>Bacillales</taxon>
        <taxon>Bacillaceae</taxon>
        <taxon>Siminovitchia</taxon>
    </lineage>
</organism>
<dbReference type="PROSITE" id="PS51257">
    <property type="entry name" value="PROKAR_LIPOPROTEIN"/>
    <property type="match status" value="1"/>
</dbReference>